<dbReference type="OrthoDB" id="3690319at2759"/>
<keyword evidence="2" id="KW-0812">Transmembrane</keyword>
<evidence type="ECO:0000256" key="1">
    <source>
        <dbReference type="ARBA" id="ARBA00004167"/>
    </source>
</evidence>
<evidence type="ECO:0000256" key="3">
    <source>
        <dbReference type="ARBA" id="ARBA00022729"/>
    </source>
</evidence>
<keyword evidence="4" id="KW-1133">Transmembrane helix</keyword>
<dbReference type="EMBL" id="NIVC01002292">
    <property type="protein sequence ID" value="PAA59151.1"/>
    <property type="molecule type" value="Genomic_DNA"/>
</dbReference>
<evidence type="ECO:0000256" key="7">
    <source>
        <dbReference type="SAM" id="SignalP"/>
    </source>
</evidence>
<sequence length="146" mass="16038">MLLRSAQLRICIVICSAVLFTCSDSCIMRPFKKKKVDEFINTKVVPTRAVATLLGCFVSGSEVRDLPVFAGSFDANSPNNCNDRCHAKLKKYFGLHNGKECWCGDSYGNISPNPATLVNCYMPCPGNSKEKCGGPKHNSVYNVSNY</sequence>
<dbReference type="AlphaFoldDB" id="A0A267DNI0"/>
<dbReference type="InterPro" id="IPR002889">
    <property type="entry name" value="WSC_carb-bd"/>
</dbReference>
<evidence type="ECO:0000313" key="11">
    <source>
        <dbReference type="EMBL" id="PAA59151.1"/>
    </source>
</evidence>
<keyword evidence="5" id="KW-0472">Membrane</keyword>
<name>A0A267DNI0_9PLAT</name>
<dbReference type="EMBL" id="NIVC01004603">
    <property type="protein sequence ID" value="PAA47025.1"/>
    <property type="molecule type" value="Genomic_DNA"/>
</dbReference>
<keyword evidence="6" id="KW-0325">Glycoprotein</keyword>
<evidence type="ECO:0000256" key="2">
    <source>
        <dbReference type="ARBA" id="ARBA00022692"/>
    </source>
</evidence>
<dbReference type="PANTHER" id="PTHR24269">
    <property type="entry name" value="KREMEN PROTEIN"/>
    <property type="match status" value="1"/>
</dbReference>
<feature type="domain" description="WSC" evidence="8">
    <location>
        <begin position="50"/>
        <end position="144"/>
    </location>
</feature>
<dbReference type="SMART" id="SM00321">
    <property type="entry name" value="WSC"/>
    <property type="match status" value="1"/>
</dbReference>
<feature type="chain" id="PRO_5011915957" description="WSC domain-containing protein" evidence="7">
    <location>
        <begin position="18"/>
        <end position="146"/>
    </location>
</feature>
<keyword evidence="3 7" id="KW-0732">Signal</keyword>
<evidence type="ECO:0000256" key="4">
    <source>
        <dbReference type="ARBA" id="ARBA00022989"/>
    </source>
</evidence>
<evidence type="ECO:0000256" key="5">
    <source>
        <dbReference type="ARBA" id="ARBA00023136"/>
    </source>
</evidence>
<dbReference type="PANTHER" id="PTHR24269:SF16">
    <property type="entry name" value="PROTEIN SLG1"/>
    <property type="match status" value="1"/>
</dbReference>
<evidence type="ECO:0000313" key="10">
    <source>
        <dbReference type="EMBL" id="PAA50853.1"/>
    </source>
</evidence>
<evidence type="ECO:0000313" key="9">
    <source>
        <dbReference type="EMBL" id="PAA47025.1"/>
    </source>
</evidence>
<dbReference type="Pfam" id="PF01822">
    <property type="entry name" value="WSC"/>
    <property type="match status" value="1"/>
</dbReference>
<comment type="subcellular location">
    <subcellularLocation>
        <location evidence="1">Membrane</location>
        <topology evidence="1">Single-pass membrane protein</topology>
    </subcellularLocation>
</comment>
<dbReference type="GO" id="GO:0005886">
    <property type="term" value="C:plasma membrane"/>
    <property type="evidence" value="ECO:0007669"/>
    <property type="project" value="TreeGrafter"/>
</dbReference>
<proteinExistence type="predicted"/>
<dbReference type="EMBL" id="NIVC01003551">
    <property type="protein sequence ID" value="PAA50853.1"/>
    <property type="molecule type" value="Genomic_DNA"/>
</dbReference>
<reference evidence="10 12" key="1">
    <citation type="submission" date="2017-06" db="EMBL/GenBank/DDBJ databases">
        <title>A platform for efficient transgenesis in Macrostomum lignano, a flatworm model organism for stem cell research.</title>
        <authorList>
            <person name="Berezikov E."/>
        </authorList>
    </citation>
    <scope>NUCLEOTIDE SEQUENCE [LARGE SCALE GENOMIC DNA]</scope>
    <source>
        <strain evidence="10">DV1</strain>
        <tissue evidence="10">Whole organism</tissue>
    </source>
</reference>
<feature type="signal peptide" evidence="7">
    <location>
        <begin position="1"/>
        <end position="17"/>
    </location>
</feature>
<protein>
    <recommendedName>
        <fullName evidence="8">WSC domain-containing protein</fullName>
    </recommendedName>
</protein>
<keyword evidence="12" id="KW-1185">Reference proteome</keyword>
<evidence type="ECO:0000259" key="8">
    <source>
        <dbReference type="PROSITE" id="PS51212"/>
    </source>
</evidence>
<dbReference type="InterPro" id="IPR051836">
    <property type="entry name" value="Kremen_rcpt"/>
</dbReference>
<gene>
    <name evidence="10" type="ORF">BOX15_Mlig007223g2</name>
    <name evidence="9" type="ORF">BOX15_Mlig007223g4</name>
    <name evidence="11" type="ORF">BOX15_Mlig029424g1</name>
</gene>
<comment type="caution">
    <text evidence="10">The sequence shown here is derived from an EMBL/GenBank/DDBJ whole genome shotgun (WGS) entry which is preliminary data.</text>
</comment>
<dbReference type="PROSITE" id="PS51212">
    <property type="entry name" value="WSC"/>
    <property type="match status" value="1"/>
</dbReference>
<accession>A0A267DNI0</accession>
<evidence type="ECO:0000313" key="12">
    <source>
        <dbReference type="Proteomes" id="UP000215902"/>
    </source>
</evidence>
<dbReference type="Proteomes" id="UP000215902">
    <property type="component" value="Unassembled WGS sequence"/>
</dbReference>
<dbReference type="STRING" id="282301.A0A267DNI0"/>
<organism evidence="10 12">
    <name type="scientific">Macrostomum lignano</name>
    <dbReference type="NCBI Taxonomy" id="282301"/>
    <lineage>
        <taxon>Eukaryota</taxon>
        <taxon>Metazoa</taxon>
        <taxon>Spiralia</taxon>
        <taxon>Lophotrochozoa</taxon>
        <taxon>Platyhelminthes</taxon>
        <taxon>Rhabditophora</taxon>
        <taxon>Macrostomorpha</taxon>
        <taxon>Macrostomida</taxon>
        <taxon>Macrostomidae</taxon>
        <taxon>Macrostomum</taxon>
    </lineage>
</organism>
<evidence type="ECO:0000256" key="6">
    <source>
        <dbReference type="ARBA" id="ARBA00023180"/>
    </source>
</evidence>